<dbReference type="InterPro" id="IPR029033">
    <property type="entry name" value="His_PPase_superfam"/>
</dbReference>
<dbReference type="GO" id="GO:0005886">
    <property type="term" value="C:plasma membrane"/>
    <property type="evidence" value="ECO:0007669"/>
    <property type="project" value="UniProtKB-SubCell"/>
</dbReference>
<dbReference type="FunFam" id="3.40.50.1240:FF:000017">
    <property type="entry name" value="Histidine acid phosphatase family protein"/>
    <property type="match status" value="1"/>
</dbReference>
<evidence type="ECO:0000256" key="10">
    <source>
        <dbReference type="ARBA" id="ARBA00023180"/>
    </source>
</evidence>
<evidence type="ECO:0000256" key="6">
    <source>
        <dbReference type="ARBA" id="ARBA00022475"/>
    </source>
</evidence>
<evidence type="ECO:0000256" key="5">
    <source>
        <dbReference type="ARBA" id="ARBA00018097"/>
    </source>
</evidence>
<evidence type="ECO:0000256" key="1">
    <source>
        <dbReference type="ARBA" id="ARBA00004236"/>
    </source>
</evidence>
<evidence type="ECO:0000256" key="2">
    <source>
        <dbReference type="ARBA" id="ARBA00008422"/>
    </source>
</evidence>
<dbReference type="GO" id="GO:0052745">
    <property type="term" value="F:inositol phosphate phosphatase activity"/>
    <property type="evidence" value="ECO:0007669"/>
    <property type="project" value="TreeGrafter"/>
</dbReference>
<proteinExistence type="inferred from homology"/>
<dbReference type="PANTHER" id="PTHR20963:SF8">
    <property type="entry name" value="MULTIPLE INOSITOL POLYPHOSPHATE PHOSPHATASE 1"/>
    <property type="match status" value="1"/>
</dbReference>
<keyword evidence="6" id="KW-1003">Cell membrane</keyword>
<dbReference type="EMBL" id="DF973395">
    <property type="protein sequence ID" value="GAU29400.1"/>
    <property type="molecule type" value="Genomic_DNA"/>
</dbReference>
<dbReference type="GO" id="GO:0034417">
    <property type="term" value="F:bisphosphoglycerate 3-phosphatase activity"/>
    <property type="evidence" value="ECO:0007669"/>
    <property type="project" value="UniProtKB-EC"/>
</dbReference>
<comment type="similarity">
    <text evidence="2">Belongs to the histidine acid phosphatase family. MINPP1 subfamily.</text>
</comment>
<organism evidence="18 19">
    <name type="scientific">Trifolium subterraneum</name>
    <name type="common">Subterranean clover</name>
    <dbReference type="NCBI Taxonomy" id="3900"/>
    <lineage>
        <taxon>Eukaryota</taxon>
        <taxon>Viridiplantae</taxon>
        <taxon>Streptophyta</taxon>
        <taxon>Embryophyta</taxon>
        <taxon>Tracheophyta</taxon>
        <taxon>Spermatophyta</taxon>
        <taxon>Magnoliopsida</taxon>
        <taxon>eudicotyledons</taxon>
        <taxon>Gunneridae</taxon>
        <taxon>Pentapetalae</taxon>
        <taxon>rosids</taxon>
        <taxon>fabids</taxon>
        <taxon>Fabales</taxon>
        <taxon>Fabaceae</taxon>
        <taxon>Papilionoideae</taxon>
        <taxon>50 kb inversion clade</taxon>
        <taxon>NPAAA clade</taxon>
        <taxon>Hologalegina</taxon>
        <taxon>IRL clade</taxon>
        <taxon>Trifolieae</taxon>
        <taxon>Trifolium</taxon>
    </lineage>
</organism>
<keyword evidence="8" id="KW-0378">Hydrolase</keyword>
<gene>
    <name evidence="18" type="ORF">TSUD_149700</name>
</gene>
<evidence type="ECO:0000256" key="4">
    <source>
        <dbReference type="ARBA" id="ARBA00013040"/>
    </source>
</evidence>
<comment type="subcellular location">
    <subcellularLocation>
        <location evidence="1">Cell membrane</location>
    </subcellularLocation>
</comment>
<dbReference type="Gene3D" id="3.40.50.1240">
    <property type="entry name" value="Phosphoglycerate mutase-like"/>
    <property type="match status" value="1"/>
</dbReference>
<comment type="catalytic activity">
    <reaction evidence="12">
        <text>1D-myo-inositol 1,2,5,6-tetrakisphosphate + H2O = 1D-myo-inositol 1,2,6-trisphosphate + phosphate</text>
        <dbReference type="Rhea" id="RHEA:77119"/>
        <dbReference type="ChEBI" id="CHEBI:15377"/>
        <dbReference type="ChEBI" id="CHEBI:43474"/>
        <dbReference type="ChEBI" id="CHEBI:195535"/>
        <dbReference type="ChEBI" id="CHEBI:195537"/>
        <dbReference type="EC" id="3.1.3.62"/>
    </reaction>
    <physiologicalReaction direction="left-to-right" evidence="12">
        <dbReference type="Rhea" id="RHEA:77120"/>
    </physiologicalReaction>
</comment>
<keyword evidence="9" id="KW-0472">Membrane</keyword>
<dbReference type="PIRSF" id="PIRSF000894">
    <property type="entry name" value="Acid_phosphatase"/>
    <property type="match status" value="1"/>
</dbReference>
<dbReference type="InterPro" id="IPR016274">
    <property type="entry name" value="Histidine_acid_Pase_euk"/>
</dbReference>
<name>A0A2Z6N048_TRISU</name>
<keyword evidence="7 17" id="KW-0732">Signal</keyword>
<dbReference type="OrthoDB" id="6509975at2759"/>
<dbReference type="CDD" id="cd07061">
    <property type="entry name" value="HP_HAP_like"/>
    <property type="match status" value="1"/>
</dbReference>
<comment type="catalytic activity">
    <reaction evidence="13">
        <text>1D-myo-inositol 1,2,4,5,6-pentakisphosphate + H2O = 1D-myo-inositol 1,2,5,6-tetrakisphosphate + phosphate</text>
        <dbReference type="Rhea" id="RHEA:77115"/>
        <dbReference type="ChEBI" id="CHEBI:15377"/>
        <dbReference type="ChEBI" id="CHEBI:43474"/>
        <dbReference type="ChEBI" id="CHEBI:57798"/>
        <dbReference type="ChEBI" id="CHEBI:195535"/>
        <dbReference type="EC" id="3.1.3.62"/>
    </reaction>
    <physiologicalReaction direction="left-to-right" evidence="13">
        <dbReference type="Rhea" id="RHEA:77116"/>
    </physiologicalReaction>
</comment>
<evidence type="ECO:0000256" key="9">
    <source>
        <dbReference type="ARBA" id="ARBA00023136"/>
    </source>
</evidence>
<feature type="disulfide bond" evidence="16">
    <location>
        <begin position="60"/>
        <end position="408"/>
    </location>
</feature>
<evidence type="ECO:0000256" key="14">
    <source>
        <dbReference type="ARBA" id="ARBA00043691"/>
    </source>
</evidence>
<dbReference type="PANTHER" id="PTHR20963">
    <property type="entry name" value="MULTIPLE INOSITOL POLYPHOSPHATE PHOSPHATASE-RELATED"/>
    <property type="match status" value="1"/>
</dbReference>
<evidence type="ECO:0000256" key="3">
    <source>
        <dbReference type="ARBA" id="ARBA00012976"/>
    </source>
</evidence>
<evidence type="ECO:0000256" key="8">
    <source>
        <dbReference type="ARBA" id="ARBA00022801"/>
    </source>
</evidence>
<feature type="signal peptide" evidence="17">
    <location>
        <begin position="1"/>
        <end position="23"/>
    </location>
</feature>
<evidence type="ECO:0000256" key="12">
    <source>
        <dbReference type="ARBA" id="ARBA00043668"/>
    </source>
</evidence>
<dbReference type="SUPFAM" id="SSF53254">
    <property type="entry name" value="Phosphoglycerate mutase-like"/>
    <property type="match status" value="1"/>
</dbReference>
<accession>A0A2Z6N048</accession>
<dbReference type="EC" id="3.1.3.62" evidence="4"/>
<feature type="disulfide bond" evidence="16">
    <location>
        <begin position="264"/>
        <end position="278"/>
    </location>
</feature>
<keyword evidence="19" id="KW-1185">Reference proteome</keyword>
<comment type="catalytic activity">
    <reaction evidence="15">
        <text>(2R)-2,3-bisphosphoglycerate + H2O = (2R)-2-phosphoglycerate + phosphate</text>
        <dbReference type="Rhea" id="RHEA:27381"/>
        <dbReference type="ChEBI" id="CHEBI:15377"/>
        <dbReference type="ChEBI" id="CHEBI:43474"/>
        <dbReference type="ChEBI" id="CHEBI:58248"/>
        <dbReference type="ChEBI" id="CHEBI:58289"/>
        <dbReference type="EC" id="3.1.3.80"/>
    </reaction>
    <physiologicalReaction direction="left-to-right" evidence="15">
        <dbReference type="Rhea" id="RHEA:27382"/>
    </physiologicalReaction>
</comment>
<evidence type="ECO:0000313" key="19">
    <source>
        <dbReference type="Proteomes" id="UP000242715"/>
    </source>
</evidence>
<dbReference type="InterPro" id="IPR000560">
    <property type="entry name" value="His_Pase_clade-2"/>
</dbReference>
<evidence type="ECO:0000256" key="11">
    <source>
        <dbReference type="ARBA" id="ARBA00031642"/>
    </source>
</evidence>
<evidence type="ECO:0000256" key="17">
    <source>
        <dbReference type="SAM" id="SignalP"/>
    </source>
</evidence>
<feature type="chain" id="PRO_5016421316" description="Multiple inositol polyphosphate phosphatase 1" evidence="17">
    <location>
        <begin position="24"/>
        <end position="527"/>
    </location>
</feature>
<protein>
    <recommendedName>
        <fullName evidence="5">Multiple inositol polyphosphate phosphatase 1</fullName>
        <ecNumber evidence="4">3.1.3.62</ecNumber>
        <ecNumber evidence="3">3.1.3.80</ecNumber>
    </recommendedName>
    <alternativeName>
        <fullName evidence="11">2,3-bisphosphoglycerate 3-phosphatase</fullName>
    </alternativeName>
</protein>
<dbReference type="Proteomes" id="UP000242715">
    <property type="component" value="Unassembled WGS sequence"/>
</dbReference>
<dbReference type="AlphaFoldDB" id="A0A2Z6N048"/>
<keyword evidence="10" id="KW-0325">Glycoprotein</keyword>
<dbReference type="EC" id="3.1.3.80" evidence="3"/>
<keyword evidence="16" id="KW-1015">Disulfide bond</keyword>
<evidence type="ECO:0000313" key="18">
    <source>
        <dbReference type="EMBL" id="GAU29400.1"/>
    </source>
</evidence>
<dbReference type="GO" id="GO:0003993">
    <property type="term" value="F:acid phosphatase activity"/>
    <property type="evidence" value="ECO:0007669"/>
    <property type="project" value="TreeGrafter"/>
</dbReference>
<reference evidence="19" key="1">
    <citation type="journal article" date="2017" name="Front. Plant Sci.">
        <title>Climate Clever Clovers: New Paradigm to Reduce the Environmental Footprint of Ruminants by Breeding Low Methanogenic Forages Utilizing Haplotype Variation.</title>
        <authorList>
            <person name="Kaur P."/>
            <person name="Appels R."/>
            <person name="Bayer P.E."/>
            <person name="Keeble-Gagnere G."/>
            <person name="Wang J."/>
            <person name="Hirakawa H."/>
            <person name="Shirasawa K."/>
            <person name="Vercoe P."/>
            <person name="Stefanova K."/>
            <person name="Durmic Z."/>
            <person name="Nichols P."/>
            <person name="Revell C."/>
            <person name="Isobe S.N."/>
            <person name="Edwards D."/>
            <person name="Erskine W."/>
        </authorList>
    </citation>
    <scope>NUCLEOTIDE SEQUENCE [LARGE SCALE GENOMIC DNA]</scope>
    <source>
        <strain evidence="19">cv. Daliak</strain>
    </source>
</reference>
<evidence type="ECO:0000256" key="15">
    <source>
        <dbReference type="ARBA" id="ARBA00043832"/>
    </source>
</evidence>
<evidence type="ECO:0000256" key="16">
    <source>
        <dbReference type="PIRSR" id="PIRSR000894-2"/>
    </source>
</evidence>
<evidence type="ECO:0000256" key="7">
    <source>
        <dbReference type="ARBA" id="ARBA00022729"/>
    </source>
</evidence>
<comment type="catalytic activity">
    <reaction evidence="14">
        <text>1D-myo-inositol hexakisphosphate + H2O = 1D-myo-inositol 1,2,4,5,6-pentakisphosphate + phosphate</text>
        <dbReference type="Rhea" id="RHEA:16989"/>
        <dbReference type="ChEBI" id="CHEBI:15377"/>
        <dbReference type="ChEBI" id="CHEBI:43474"/>
        <dbReference type="ChEBI" id="CHEBI:57798"/>
        <dbReference type="ChEBI" id="CHEBI:58130"/>
        <dbReference type="EC" id="3.1.3.62"/>
    </reaction>
    <physiologicalReaction direction="left-to-right" evidence="14">
        <dbReference type="Rhea" id="RHEA:16990"/>
    </physiologicalReaction>
</comment>
<sequence length="527" mass="60071">MAKTMTLFVLLILFLSVLPYSNAEEQSFDVRKHLSTVSRYGVVKDITDENFIPSKIPEGCTPIHLNLVARHGTRSPTKKRIRELDNLSTHLEVLIRDVKDRQLSLEKVPSWLNGWKSPWQGKLKGGELIRRGEEELYELGIRIRERFPGLFDEDYHPDIYPIKATQVPRASASAVAFGMGLFSGNGTLGPGHHRAFSVISENRASDIVLRFHDCCHNYKHFRKRQEPAVDKLKEPILDEITTALVGRYGLNFTRQITSSLWFLCKQEASLLDITDQACSLFSPSEVTLLEWTDDLEAFILKGYGKSINYRMGMPLLEDVVKSMEQAIKAKEEKHVPGSFEKARLRFAHAETVVPFSCLLGLFLEESEFDKIQKEKPLELPPKPPQKRKWRGSTVAPFAGNNMLVLYSCAAPDKTRSKHFVQVLHNEHPIPMPLNLVQSLYNFTADLIMLTCINNTVLLCYWLQGCHGSDFCPFEVFKEKIVAPHQKHDYDTVCNAKPEQTPTGSKIYQTFQWLSSLGKGDKYPKDEF</sequence>
<dbReference type="Pfam" id="PF00328">
    <property type="entry name" value="His_Phos_2"/>
    <property type="match status" value="1"/>
</dbReference>
<evidence type="ECO:0000256" key="13">
    <source>
        <dbReference type="ARBA" id="ARBA00043671"/>
    </source>
</evidence>